<dbReference type="GO" id="GO:0004519">
    <property type="term" value="F:endonuclease activity"/>
    <property type="evidence" value="ECO:0007669"/>
    <property type="project" value="UniProtKB-KW"/>
</dbReference>
<evidence type="ECO:0000313" key="1">
    <source>
        <dbReference type="EMBL" id="MCW3789603.1"/>
    </source>
</evidence>
<accession>A0AAE3SIT6</accession>
<dbReference type="Gene3D" id="1.10.30.50">
    <property type="match status" value="1"/>
</dbReference>
<dbReference type="RefSeq" id="WP_301193151.1">
    <property type="nucleotide sequence ID" value="NZ_JAPDPJ010000138.1"/>
</dbReference>
<gene>
    <name evidence="1" type="ORF">OM075_24295</name>
</gene>
<sequence>MWKVTNENTRPYLIEFRNYVIEPLLLSISNHITYKTFSDFNEYISETFPKNQNELLSYVVNKKHQGFKIIDLVADVNHSTIANQLSLYSKQTKQLDNLDFNITEESVDVELSKLFRVFFYELFFNDEFIWKKIKDENFSRKDFHEKFKKENSLSICPYCDIDTIISDGNIVIEHFLPKSKFPFLSMHPNNLISCCQSCNGPYGKKTDYSIPIANPYTQQIGDFVSFDIDKYNHKVKLNAIASIEIDNYLDLMQLKQRYGKDEIFEQIDLKSKVIFKQWRRLESLGFNIETHSLIMEDLNFRKESLTFAMKSICKEKVLYDNYKKMNKE</sequence>
<name>A0AAE3SIT6_9BACT</name>
<proteinExistence type="predicted"/>
<comment type="caution">
    <text evidence="1">The sequence shown here is derived from an EMBL/GenBank/DDBJ whole genome shotgun (WGS) entry which is preliminary data.</text>
</comment>
<dbReference type="Proteomes" id="UP001209229">
    <property type="component" value="Unassembled WGS sequence"/>
</dbReference>
<dbReference type="AlphaFoldDB" id="A0AAE3SIT6"/>
<evidence type="ECO:0000313" key="2">
    <source>
        <dbReference type="Proteomes" id="UP001209229"/>
    </source>
</evidence>
<keyword evidence="1" id="KW-0378">Hydrolase</keyword>
<keyword evidence="2" id="KW-1185">Reference proteome</keyword>
<dbReference type="InterPro" id="IPR003615">
    <property type="entry name" value="HNH_nuc"/>
</dbReference>
<reference evidence="1" key="1">
    <citation type="submission" date="2022-10" db="EMBL/GenBank/DDBJ databases">
        <authorList>
            <person name="Yu W.X."/>
        </authorList>
    </citation>
    <scope>NUCLEOTIDE SEQUENCE</scope>
    <source>
        <strain evidence="1">AAT</strain>
    </source>
</reference>
<protein>
    <submittedName>
        <fullName evidence="1">HNH endonuclease</fullName>
    </submittedName>
</protein>
<dbReference type="CDD" id="cd00085">
    <property type="entry name" value="HNHc"/>
    <property type="match status" value="1"/>
</dbReference>
<keyword evidence="1" id="KW-0540">Nuclease</keyword>
<dbReference type="EMBL" id="JAPDPJ010000138">
    <property type="protein sequence ID" value="MCW3789603.1"/>
    <property type="molecule type" value="Genomic_DNA"/>
</dbReference>
<organism evidence="1 2">
    <name type="scientific">Plebeiibacterium sediminum</name>
    <dbReference type="NCBI Taxonomy" id="2992112"/>
    <lineage>
        <taxon>Bacteria</taxon>
        <taxon>Pseudomonadati</taxon>
        <taxon>Bacteroidota</taxon>
        <taxon>Bacteroidia</taxon>
        <taxon>Marinilabiliales</taxon>
        <taxon>Marinilabiliaceae</taxon>
        <taxon>Plebeiibacterium</taxon>
    </lineage>
</organism>
<keyword evidence="1" id="KW-0255">Endonuclease</keyword>